<accession>A0A1H4MLC9</accession>
<evidence type="ECO:0000256" key="1">
    <source>
        <dbReference type="ARBA" id="ARBA00006484"/>
    </source>
</evidence>
<dbReference type="AlphaFoldDB" id="A0A1H4MLC9"/>
<sequence>MSRDAWTTADIPDLTGRTALVTGPTLGGLGWFTALELARAGARVALAGRTPDKLDAAAAAIRDEVPGASLETLVVDLADLASVRTAAAEAAGLGPLHLLVNNAGIMATPYRRTVDRLESQLATNHFGPFLLTGLLLDQLVASGDGRVVTLSSQMHRVARSAPLGDPHERRRYSRWRVYGQTKLANLLFTFELDRRLRRAGLPVQAMAAHPGFAGTHLVVNGQLSSTQGRVASIMDAAVRAVSQPAHAGAWPTLMAATEDLPGGTYVGPSGLGQGSGAPGIVGATALAHDEMAQRRLWELSEKTVDLTWP</sequence>
<dbReference type="Pfam" id="PF00106">
    <property type="entry name" value="adh_short"/>
    <property type="match status" value="1"/>
</dbReference>
<comment type="similarity">
    <text evidence="1">Belongs to the short-chain dehydrogenases/reductases (SDR) family.</text>
</comment>
<reference evidence="4" key="1">
    <citation type="submission" date="2016-10" db="EMBL/GenBank/DDBJ databases">
        <authorList>
            <person name="Varghese N."/>
            <person name="Submissions S."/>
        </authorList>
    </citation>
    <scope>NUCLEOTIDE SEQUENCE [LARGE SCALE GENOMIC DNA]</scope>
    <source>
        <strain evidence="4">DSM 22017</strain>
    </source>
</reference>
<evidence type="ECO:0000313" key="3">
    <source>
        <dbReference type="EMBL" id="SEB83574.1"/>
    </source>
</evidence>
<evidence type="ECO:0000313" key="4">
    <source>
        <dbReference type="Proteomes" id="UP000198742"/>
    </source>
</evidence>
<dbReference type="OrthoDB" id="4577644at2"/>
<dbReference type="Gene3D" id="3.40.50.720">
    <property type="entry name" value="NAD(P)-binding Rossmann-like Domain"/>
    <property type="match status" value="1"/>
</dbReference>
<name>A0A1H4MLC9_9ACTN</name>
<protein>
    <submittedName>
        <fullName evidence="3">Short-chain dehydrogenase</fullName>
    </submittedName>
</protein>
<dbReference type="GO" id="GO:0016491">
    <property type="term" value="F:oxidoreductase activity"/>
    <property type="evidence" value="ECO:0007669"/>
    <property type="project" value="UniProtKB-KW"/>
</dbReference>
<dbReference type="EMBL" id="FNRT01000002">
    <property type="protein sequence ID" value="SEB83574.1"/>
    <property type="molecule type" value="Genomic_DNA"/>
</dbReference>
<proteinExistence type="inferred from homology"/>
<gene>
    <name evidence="3" type="ORF">SAMN04489844_1159</name>
</gene>
<dbReference type="Proteomes" id="UP000198742">
    <property type="component" value="Unassembled WGS sequence"/>
</dbReference>
<keyword evidence="4" id="KW-1185">Reference proteome</keyword>
<dbReference type="PANTHER" id="PTHR24320:SF148">
    <property type="entry name" value="NAD(P)-BINDING ROSSMANN-FOLD SUPERFAMILY PROTEIN"/>
    <property type="match status" value="1"/>
</dbReference>
<dbReference type="PANTHER" id="PTHR24320">
    <property type="entry name" value="RETINOL DEHYDROGENASE"/>
    <property type="match status" value="1"/>
</dbReference>
<dbReference type="InterPro" id="IPR002347">
    <property type="entry name" value="SDR_fam"/>
</dbReference>
<dbReference type="NCBIfam" id="NF004846">
    <property type="entry name" value="PRK06197.1"/>
    <property type="match status" value="1"/>
</dbReference>
<dbReference type="RefSeq" id="WP_090968260.1">
    <property type="nucleotide sequence ID" value="NZ_FNRT01000002.1"/>
</dbReference>
<organism evidence="3 4">
    <name type="scientific">Nocardioides exalbidus</name>
    <dbReference type="NCBI Taxonomy" id="402596"/>
    <lineage>
        <taxon>Bacteria</taxon>
        <taxon>Bacillati</taxon>
        <taxon>Actinomycetota</taxon>
        <taxon>Actinomycetes</taxon>
        <taxon>Propionibacteriales</taxon>
        <taxon>Nocardioidaceae</taxon>
        <taxon>Nocardioides</taxon>
    </lineage>
</organism>
<dbReference type="InterPro" id="IPR036291">
    <property type="entry name" value="NAD(P)-bd_dom_sf"/>
</dbReference>
<dbReference type="STRING" id="402596.SAMN04489844_1159"/>
<dbReference type="SUPFAM" id="SSF51735">
    <property type="entry name" value="NAD(P)-binding Rossmann-fold domains"/>
    <property type="match status" value="1"/>
</dbReference>
<keyword evidence="2" id="KW-0560">Oxidoreductase</keyword>
<evidence type="ECO:0000256" key="2">
    <source>
        <dbReference type="ARBA" id="ARBA00023002"/>
    </source>
</evidence>